<proteinExistence type="predicted"/>
<accession>A0A5N4W2K5</accession>
<evidence type="ECO:0000313" key="2">
    <source>
        <dbReference type="Proteomes" id="UP000325788"/>
    </source>
</evidence>
<dbReference type="PROSITE" id="PS51257">
    <property type="entry name" value="PROKAR_LIPOPROTEIN"/>
    <property type="match status" value="1"/>
</dbReference>
<dbReference type="EMBL" id="VXLD01000014">
    <property type="protein sequence ID" value="KAB1852307.1"/>
    <property type="molecule type" value="Genomic_DNA"/>
</dbReference>
<name>A0A5N4W2K5_9GAMM</name>
<organism evidence="1 2">
    <name type="scientific">Acinetobacter tandoii</name>
    <dbReference type="NCBI Taxonomy" id="202954"/>
    <lineage>
        <taxon>Bacteria</taxon>
        <taxon>Pseudomonadati</taxon>
        <taxon>Pseudomonadota</taxon>
        <taxon>Gammaproteobacteria</taxon>
        <taxon>Moraxellales</taxon>
        <taxon>Moraxellaceae</taxon>
        <taxon>Acinetobacter</taxon>
    </lineage>
</organism>
<evidence type="ECO:0000313" key="1">
    <source>
        <dbReference type="EMBL" id="KAB1852307.1"/>
    </source>
</evidence>
<sequence length="379" mass="41411">MKKIILLAIMLGLVGCGENGSSDVTSTTNNQSTELTSNSTQQAFSRSISTHSMTVPFGGWNLSSNPIPLGASAFYEAVNGLRTSSFVLTADASQVAKVLRGGAANIALTIAVDQILGAVDWILDPANNQIVYKNDCTKSDCPTPFMWRTNTYDHTIANNPNESCFKFAQPADTRLLKYVSHTIEKTSYDDIYKCHFVWYSYSSASNSTQVATIKSFAPNPDFEEEKKTLPLQTVAQKIIENADAGSLDAQVATMDAAAQILADAANDQVTQQSIVDQLENNAKCPSGIMSKSGQCWVCTKEDYPVITQRTKLAKVETARLGKCLPEMDNTALFIRINAFNEFVQARVNENSCWVPLDPGHVQQEQDGRNGALKCTNYLK</sequence>
<dbReference type="AlphaFoldDB" id="A0A5N4W2K5"/>
<protein>
    <submittedName>
        <fullName evidence="1">Uncharacterized protein</fullName>
    </submittedName>
</protein>
<gene>
    <name evidence="1" type="ORF">F4W09_15010</name>
</gene>
<dbReference type="Proteomes" id="UP000325788">
    <property type="component" value="Unassembled WGS sequence"/>
</dbReference>
<comment type="caution">
    <text evidence="1">The sequence shown here is derived from an EMBL/GenBank/DDBJ whole genome shotgun (WGS) entry which is preliminary data.</text>
</comment>
<reference evidence="1 2" key="1">
    <citation type="submission" date="2019-09" db="EMBL/GenBank/DDBJ databases">
        <title>Draft genome sequence of Acinetobacter tandoii W4-4-4 isolated from environmental water sample.</title>
        <authorList>
            <person name="Wee S.K."/>
            <person name="Yan B."/>
            <person name="Mustaffa S.B."/>
            <person name="Yap E.P.H."/>
        </authorList>
    </citation>
    <scope>NUCLEOTIDE SEQUENCE [LARGE SCALE GENOMIC DNA]</scope>
    <source>
        <strain evidence="1 2">W4-4-4</strain>
    </source>
</reference>
<dbReference type="RefSeq" id="WP_151505251.1">
    <property type="nucleotide sequence ID" value="NZ_VXLD01000014.1"/>
</dbReference>